<accession>A0A7X2MAV3</accession>
<dbReference type="InterPro" id="IPR007712">
    <property type="entry name" value="RelE/ParE_toxin"/>
</dbReference>
<evidence type="ECO:0000256" key="1">
    <source>
        <dbReference type="ARBA" id="ARBA00022649"/>
    </source>
</evidence>
<dbReference type="Pfam" id="PF05016">
    <property type="entry name" value="ParE_toxin"/>
    <property type="match status" value="1"/>
</dbReference>
<sequence length="106" mass="12669">MIIKYSPVARKKLAQMKKTIGSDKVGIIVKAISDLKFNPLKCPSVERMLGISSRYYFLHIEHNYIFYRIEQECIFITDIYNEKEDFMWKMFGIKLRTDESIDYWGE</sequence>
<dbReference type="EMBL" id="JAAIMP010000006">
    <property type="protein sequence ID" value="NSC76847.1"/>
    <property type="molecule type" value="Genomic_DNA"/>
</dbReference>
<comment type="caution">
    <text evidence="2">The sequence shown here is derived from an EMBL/GenBank/DDBJ whole genome shotgun (WGS) entry which is preliminary data.</text>
</comment>
<evidence type="ECO:0000313" key="2">
    <source>
        <dbReference type="EMBL" id="MSD27136.1"/>
    </source>
</evidence>
<reference evidence="3" key="3">
    <citation type="submission" date="2020-02" db="EMBL/GenBank/DDBJ databases">
        <authorList>
            <person name="Littmann E."/>
            <person name="Sorbara M."/>
        </authorList>
    </citation>
    <scope>NUCLEOTIDE SEQUENCE</scope>
    <source>
        <strain evidence="3">MSK.16.45</strain>
    </source>
</reference>
<evidence type="ECO:0000313" key="3">
    <source>
        <dbReference type="EMBL" id="NSC76847.1"/>
    </source>
</evidence>
<dbReference type="Gene3D" id="3.30.2310.20">
    <property type="entry name" value="RelE-like"/>
    <property type="match status" value="1"/>
</dbReference>
<protein>
    <submittedName>
        <fullName evidence="3">Type II toxin-antitoxin system RelE/ParE family toxin</fullName>
    </submittedName>
</protein>
<reference evidence="2 4" key="1">
    <citation type="journal article" date="2019" name="Nat. Med.">
        <title>A library of human gut bacterial isolates paired with longitudinal multiomics data enables mechanistic microbiome research.</title>
        <authorList>
            <person name="Poyet M."/>
            <person name="Groussin M."/>
            <person name="Gibbons S.M."/>
            <person name="Avila-Pacheco J."/>
            <person name="Jiang X."/>
            <person name="Kearney S.M."/>
            <person name="Perrotta A.R."/>
            <person name="Berdy B."/>
            <person name="Zhao S."/>
            <person name="Lieberman T.D."/>
            <person name="Swanson P.K."/>
            <person name="Smith M."/>
            <person name="Roesemann S."/>
            <person name="Alexander J.E."/>
            <person name="Rich S.A."/>
            <person name="Livny J."/>
            <person name="Vlamakis H."/>
            <person name="Clish C."/>
            <person name="Bullock K."/>
            <person name="Deik A."/>
            <person name="Scott J."/>
            <person name="Pierce K.A."/>
            <person name="Xavier R.J."/>
            <person name="Alm E.J."/>
        </authorList>
    </citation>
    <scope>NUCLEOTIDE SEQUENCE [LARGE SCALE GENOMIC DNA]</scope>
    <source>
        <strain evidence="2 4">BIOML-A5</strain>
    </source>
</reference>
<dbReference type="Proteomes" id="UP001193756">
    <property type="component" value="Unassembled WGS sequence"/>
</dbReference>
<dbReference type="Proteomes" id="UP000465607">
    <property type="component" value="Unassembled WGS sequence"/>
</dbReference>
<proteinExistence type="predicted"/>
<dbReference type="InterPro" id="IPR035093">
    <property type="entry name" value="RelE/ParE_toxin_dom_sf"/>
</dbReference>
<dbReference type="AlphaFoldDB" id="A0A7X2MAV3"/>
<reference evidence="3" key="2">
    <citation type="journal article" date="2020" name="Cell Host Microbe">
        <title>Functional and Genomic Variation between Human-Derived Isolates of Lachnospiraceae Reveals Inter- and Intra-Species Diversity.</title>
        <authorList>
            <person name="Sorbara M.T."/>
            <person name="Littmann E.R."/>
            <person name="Fontana E."/>
            <person name="Moody T.U."/>
            <person name="Kohout C.E."/>
            <person name="Gjonbalaj M."/>
            <person name="Eaton V."/>
            <person name="Seok R."/>
            <person name="Leiner I.M."/>
            <person name="Pamer E.G."/>
        </authorList>
    </citation>
    <scope>NUCLEOTIDE SEQUENCE</scope>
    <source>
        <strain evidence="3">MSK.16.45</strain>
    </source>
</reference>
<gene>
    <name evidence="3" type="ORF">G4312_06015</name>
    <name evidence="2" type="ORF">GKE44_08190</name>
</gene>
<dbReference type="RefSeq" id="WP_154268585.1">
    <property type="nucleotide sequence ID" value="NZ_AP031452.1"/>
</dbReference>
<name>A0A7X2MAV3_9FIRM</name>
<keyword evidence="1" id="KW-1277">Toxin-antitoxin system</keyword>
<dbReference type="EMBL" id="WKQV01000008">
    <property type="protein sequence ID" value="MSD27136.1"/>
    <property type="molecule type" value="Genomic_DNA"/>
</dbReference>
<organism evidence="2 4">
    <name type="scientific">Agathobacter rectalis</name>
    <dbReference type="NCBI Taxonomy" id="39491"/>
    <lineage>
        <taxon>Bacteria</taxon>
        <taxon>Bacillati</taxon>
        <taxon>Bacillota</taxon>
        <taxon>Clostridia</taxon>
        <taxon>Lachnospirales</taxon>
        <taxon>Lachnospiraceae</taxon>
        <taxon>Agathobacter</taxon>
    </lineage>
</organism>
<evidence type="ECO:0000313" key="4">
    <source>
        <dbReference type="Proteomes" id="UP000465607"/>
    </source>
</evidence>